<evidence type="ECO:0000256" key="9">
    <source>
        <dbReference type="SAM" id="Phobius"/>
    </source>
</evidence>
<dbReference type="GO" id="GO:0022857">
    <property type="term" value="F:transmembrane transporter activity"/>
    <property type="evidence" value="ECO:0007669"/>
    <property type="project" value="InterPro"/>
</dbReference>
<evidence type="ECO:0000256" key="1">
    <source>
        <dbReference type="ARBA" id="ARBA00004141"/>
    </source>
</evidence>
<feature type="domain" description="Major facilitator superfamily (MFS) profile" evidence="10">
    <location>
        <begin position="871"/>
        <end position="1323"/>
    </location>
</feature>
<evidence type="ECO:0000256" key="7">
    <source>
        <dbReference type="ARBA" id="ARBA00023235"/>
    </source>
</evidence>
<feature type="transmembrane region" description="Helical" evidence="9">
    <location>
        <begin position="1006"/>
        <end position="1028"/>
    </location>
</feature>
<feature type="compositionally biased region" description="Basic and acidic residues" evidence="8">
    <location>
        <begin position="360"/>
        <end position="375"/>
    </location>
</feature>
<evidence type="ECO:0000313" key="13">
    <source>
        <dbReference type="Proteomes" id="UP000308199"/>
    </source>
</evidence>
<name>A0A4S4LF00_9AGAM</name>
<dbReference type="InterPro" id="IPR042214">
    <property type="entry name" value="TruD_catalytic"/>
</dbReference>
<comment type="caution">
    <text evidence="12">The sequence shown here is derived from an EMBL/GenBank/DDBJ whole genome shotgun (WGS) entry which is preliminary data.</text>
</comment>
<dbReference type="InterPro" id="IPR005829">
    <property type="entry name" value="Sugar_transporter_CS"/>
</dbReference>
<feature type="transmembrane region" description="Helical" evidence="9">
    <location>
        <begin position="1159"/>
        <end position="1176"/>
    </location>
</feature>
<comment type="subcellular location">
    <subcellularLocation>
        <location evidence="1">Membrane</location>
        <topology evidence="1">Multi-pass membrane protein</topology>
    </subcellularLocation>
</comment>
<dbReference type="InterPro" id="IPR020103">
    <property type="entry name" value="PsdUridine_synth_cat_dom_sf"/>
</dbReference>
<accession>A0A4S4LF00</accession>
<dbReference type="Proteomes" id="UP000308199">
    <property type="component" value="Unassembled WGS sequence"/>
</dbReference>
<evidence type="ECO:0000256" key="2">
    <source>
        <dbReference type="ARBA" id="ARBA00007953"/>
    </source>
</evidence>
<evidence type="ECO:0000256" key="3">
    <source>
        <dbReference type="ARBA" id="ARBA00022692"/>
    </source>
</evidence>
<evidence type="ECO:0000313" key="12">
    <source>
        <dbReference type="EMBL" id="THH10227.1"/>
    </source>
</evidence>
<feature type="region of interest" description="Disordered" evidence="8">
    <location>
        <begin position="21"/>
        <end position="49"/>
    </location>
</feature>
<dbReference type="PANTHER" id="PTHR13326">
    <property type="entry name" value="TRNA PSEUDOURIDINE SYNTHASE D"/>
    <property type="match status" value="1"/>
</dbReference>
<evidence type="ECO:0000259" key="10">
    <source>
        <dbReference type="PROSITE" id="PS50850"/>
    </source>
</evidence>
<dbReference type="InterPro" id="IPR011760">
    <property type="entry name" value="PsdUridine_synth_TruD_insert"/>
</dbReference>
<feature type="domain" description="TRUD" evidence="11">
    <location>
        <begin position="542"/>
        <end position="728"/>
    </location>
</feature>
<dbReference type="PROSITE" id="PS50984">
    <property type="entry name" value="TRUD"/>
    <property type="match status" value="1"/>
</dbReference>
<dbReference type="Pfam" id="PF07690">
    <property type="entry name" value="MFS_1"/>
    <property type="match status" value="1"/>
</dbReference>
<sequence>MKAIGRSRRIQSTLPHQLELEQSRRPAAMLSPAERFLESDEIEQPQAKRQKLNVSVAQNARPEQFSQESMDVELAEAASNETAKRVEATPVETLLPPSRILLGTPPASHAQETAAGHTLEFDVGISEYISKNLSPIHAIIKQRFTDFLVHEVNQDGEVVHVVSLDMPRSEVKKPDETSAETGVSEKTILPDVSIVTKPSDLSEPSTAVGIQLNEKVEGTEPPEQWPERFTTTLSQYLSETLLAQLRHMYTEGPDQPFVSDSGWGSRQTKAPESGEAGSSQEDTFEQITEVEPETPSSKSERGKRGKKGRDRGGRGRGGGRKGDRNKPEDPRKVISDPMESKAARTGLHKAIRELFGGKLESETDTKTNSDEDGRIIIKWAKRGQGQGQGRDRDRSGQGNREDKSRGTYPPYIHFTLQKTNRDTQDALGHLSRILHCNMKDLSVAGTKDKRGVTVQRVALWRGKKTVENVWKMINVQNGRKTFNEALTQRGERGVRISDLRYRKAGLELGMLKGNAFVITLRNVQVESLDTLDKAMESLKHKGFINYYGMQRFGTASIPTHSIGLAFLQSDWQKAASLILRHRPGEHPDVVTARDAWMHGADKPVPGDLVYEKQGGKVFEDSKDEDEEMYVLEEDTPTGDLAQSLGQSSKKTKRLWVAPRVKTLSEEDVEMYSIFDVLMPLPGKDVAYPGGALGERYREFLKLDNLDPVNFSKHKDYNLSGSYRKILLQPKELSWKVLRYTDPEVPLAQSDEDKLLGFEPAVIDENGKFVALQVDLQLSTAAYATMALREVTKTETSSHYQTSLTHASEDQAFRGTVGKNADETKSYMSVALGIAWIPAYSQELPAVFAPSNSYWLLLLHNATDMAKIETIVFLSLVLDLFAFTIPLPLFPRLIEWYTKRESSDPTGFLSRTLGLVSGIRGLFYNPVQNSKKWDVVLLGALSDKYGRKRILLLTMIGNILSALVWIQSSSFASYMLSRAIGGLSEGNVQLAIAIISDITTPANRGKALAHVGIAFAICFIIGPPIGAYFASRPVPASLTAGGFELNIYAVPAFLTLVLLSVETLFLALALPETRGTVVKPTADKAADVKANGKTNGHGNGSAQNGHVKKTRKEDVQSRISLLKMLGQNHFLFLGLFSGMEFTLTFLTFDLFDWNNTQNGMLIGFIGIISALLQGGYVRRAMSKTGEAVMAHRGVSSCAVGLMLLAIVSQIASTSVVAAVRVLHAAAVCLAFTSATVVNALTAYASLQCDETIDEDTGKPRVAHPQLAKGKALGQFRSSGQLGRAIGPLLACASYWTVGPTFTYSAAAVAMFALSSRMRSIFAKL</sequence>
<dbReference type="SUPFAM" id="SSF55120">
    <property type="entry name" value="Pseudouridine synthase"/>
    <property type="match status" value="1"/>
</dbReference>
<feature type="compositionally biased region" description="Polar residues" evidence="8">
    <location>
        <begin position="1091"/>
        <end position="1103"/>
    </location>
</feature>
<feature type="compositionally biased region" description="Acidic residues" evidence="8">
    <location>
        <begin position="282"/>
        <end position="292"/>
    </location>
</feature>
<dbReference type="PROSITE" id="PS00216">
    <property type="entry name" value="SUGAR_TRANSPORT_1"/>
    <property type="match status" value="1"/>
</dbReference>
<feature type="transmembrane region" description="Helical" evidence="9">
    <location>
        <begin position="949"/>
        <end position="967"/>
    </location>
</feature>
<feature type="transmembrane region" description="Helical" evidence="9">
    <location>
        <begin position="1048"/>
        <end position="1069"/>
    </location>
</feature>
<dbReference type="GO" id="GO:0005634">
    <property type="term" value="C:nucleus"/>
    <property type="evidence" value="ECO:0007669"/>
    <property type="project" value="TreeGrafter"/>
</dbReference>
<dbReference type="PROSITE" id="PS01268">
    <property type="entry name" value="UPF0024"/>
    <property type="match status" value="1"/>
</dbReference>
<dbReference type="CDD" id="cd02576">
    <property type="entry name" value="PseudoU_synth_ScPUS7"/>
    <property type="match status" value="1"/>
</dbReference>
<dbReference type="PANTHER" id="PTHR13326:SF21">
    <property type="entry name" value="PSEUDOURIDYLATE SYNTHASE PUS7L"/>
    <property type="match status" value="1"/>
</dbReference>
<dbReference type="Pfam" id="PF01142">
    <property type="entry name" value="TruD"/>
    <property type="match status" value="1"/>
</dbReference>
<feature type="compositionally biased region" description="Polar residues" evidence="8">
    <location>
        <begin position="262"/>
        <end position="281"/>
    </location>
</feature>
<dbReference type="Gene3D" id="1.20.1250.20">
    <property type="entry name" value="MFS general substrate transporter like domains"/>
    <property type="match status" value="1"/>
</dbReference>
<feature type="transmembrane region" description="Helical" evidence="9">
    <location>
        <begin position="870"/>
        <end position="889"/>
    </location>
</feature>
<keyword evidence="7" id="KW-0413">Isomerase</keyword>
<evidence type="ECO:0000256" key="6">
    <source>
        <dbReference type="ARBA" id="ARBA00023136"/>
    </source>
</evidence>
<dbReference type="InterPro" id="IPR036259">
    <property type="entry name" value="MFS_trans_sf"/>
</dbReference>
<dbReference type="GO" id="GO:0009982">
    <property type="term" value="F:pseudouridine synthase activity"/>
    <property type="evidence" value="ECO:0007669"/>
    <property type="project" value="InterPro"/>
</dbReference>
<feature type="transmembrane region" description="Helical" evidence="9">
    <location>
        <begin position="1188"/>
        <end position="1210"/>
    </location>
</feature>
<evidence type="ECO:0000259" key="11">
    <source>
        <dbReference type="PROSITE" id="PS50984"/>
    </source>
</evidence>
<keyword evidence="4" id="KW-0819">tRNA processing</keyword>
<dbReference type="InterPro" id="IPR011701">
    <property type="entry name" value="MFS"/>
</dbReference>
<feature type="transmembrane region" description="Helical" evidence="9">
    <location>
        <begin position="973"/>
        <end position="994"/>
    </location>
</feature>
<evidence type="ECO:0000256" key="4">
    <source>
        <dbReference type="ARBA" id="ARBA00022694"/>
    </source>
</evidence>
<dbReference type="InterPro" id="IPR020846">
    <property type="entry name" value="MFS_dom"/>
</dbReference>
<dbReference type="GO" id="GO:0001522">
    <property type="term" value="P:pseudouridine synthesis"/>
    <property type="evidence" value="ECO:0007669"/>
    <property type="project" value="InterPro"/>
</dbReference>
<comment type="similarity">
    <text evidence="2">Belongs to the pseudouridine synthase TruD family.</text>
</comment>
<dbReference type="OrthoDB" id="447290at2759"/>
<gene>
    <name evidence="12" type="ORF">EW145_g1473</name>
</gene>
<dbReference type="InterPro" id="IPR001656">
    <property type="entry name" value="PsdUridine_synth_TruD"/>
</dbReference>
<dbReference type="InterPro" id="IPR020119">
    <property type="entry name" value="PsdUridine_synth_TruD_CS"/>
</dbReference>
<feature type="region of interest" description="Disordered" evidence="8">
    <location>
        <begin position="360"/>
        <end position="410"/>
    </location>
</feature>
<keyword evidence="13" id="KW-1185">Reference proteome</keyword>
<feature type="region of interest" description="Disordered" evidence="8">
    <location>
        <begin position="1087"/>
        <end position="1109"/>
    </location>
</feature>
<feature type="region of interest" description="Disordered" evidence="8">
    <location>
        <begin position="252"/>
        <end position="345"/>
    </location>
</feature>
<evidence type="ECO:0000256" key="5">
    <source>
        <dbReference type="ARBA" id="ARBA00022989"/>
    </source>
</evidence>
<keyword evidence="3 9" id="KW-0812">Transmembrane</keyword>
<dbReference type="GO" id="GO:0003723">
    <property type="term" value="F:RNA binding"/>
    <property type="evidence" value="ECO:0007669"/>
    <property type="project" value="InterPro"/>
</dbReference>
<feature type="compositionally biased region" description="Basic and acidic residues" evidence="8">
    <location>
        <begin position="320"/>
        <end position="342"/>
    </location>
</feature>
<protein>
    <recommendedName>
        <fullName evidence="14">TRUD domain-containing protein</fullName>
    </recommendedName>
</protein>
<dbReference type="PROSITE" id="PS50850">
    <property type="entry name" value="MFS"/>
    <property type="match status" value="1"/>
</dbReference>
<proteinExistence type="inferred from homology"/>
<feature type="transmembrane region" description="Helical" evidence="9">
    <location>
        <begin position="1129"/>
        <end position="1147"/>
    </location>
</feature>
<organism evidence="12 13">
    <name type="scientific">Phellinidium pouzarii</name>
    <dbReference type="NCBI Taxonomy" id="167371"/>
    <lineage>
        <taxon>Eukaryota</taxon>
        <taxon>Fungi</taxon>
        <taxon>Dikarya</taxon>
        <taxon>Basidiomycota</taxon>
        <taxon>Agaricomycotina</taxon>
        <taxon>Agaricomycetes</taxon>
        <taxon>Hymenochaetales</taxon>
        <taxon>Hymenochaetaceae</taxon>
        <taxon>Phellinidium</taxon>
    </lineage>
</organism>
<dbReference type="GO" id="GO:0016020">
    <property type="term" value="C:membrane"/>
    <property type="evidence" value="ECO:0007669"/>
    <property type="project" value="UniProtKB-SubCell"/>
</dbReference>
<keyword evidence="5 9" id="KW-1133">Transmembrane helix</keyword>
<evidence type="ECO:0000256" key="8">
    <source>
        <dbReference type="SAM" id="MobiDB-lite"/>
    </source>
</evidence>
<feature type="compositionally biased region" description="Basic and acidic residues" evidence="8">
    <location>
        <begin position="389"/>
        <end position="405"/>
    </location>
</feature>
<dbReference type="Gene3D" id="3.30.2350.20">
    <property type="entry name" value="TruD, catalytic domain"/>
    <property type="match status" value="1"/>
</dbReference>
<reference evidence="12 13" key="1">
    <citation type="submission" date="2019-02" db="EMBL/GenBank/DDBJ databases">
        <title>Genome sequencing of the rare red list fungi Phellinidium pouzarii.</title>
        <authorList>
            <person name="Buettner E."/>
            <person name="Kellner H."/>
        </authorList>
    </citation>
    <scope>NUCLEOTIDE SEQUENCE [LARGE SCALE GENOMIC DNA]</scope>
    <source>
        <strain evidence="12 13">DSM 108285</strain>
    </source>
</reference>
<dbReference type="EMBL" id="SGPK01000041">
    <property type="protein sequence ID" value="THH10227.1"/>
    <property type="molecule type" value="Genomic_DNA"/>
</dbReference>
<keyword evidence="6 9" id="KW-0472">Membrane</keyword>
<evidence type="ECO:0008006" key="14">
    <source>
        <dbReference type="Google" id="ProtNLM"/>
    </source>
</evidence>
<dbReference type="GO" id="GO:0008033">
    <property type="term" value="P:tRNA processing"/>
    <property type="evidence" value="ECO:0007669"/>
    <property type="project" value="UniProtKB-KW"/>
</dbReference>
<dbReference type="SUPFAM" id="SSF103473">
    <property type="entry name" value="MFS general substrate transporter"/>
    <property type="match status" value="1"/>
</dbReference>